<feature type="region of interest" description="Disordered" evidence="1">
    <location>
        <begin position="1"/>
        <end position="84"/>
    </location>
</feature>
<dbReference type="Proteomes" id="UP001159363">
    <property type="component" value="Chromosome 2"/>
</dbReference>
<protein>
    <submittedName>
        <fullName evidence="2">Uncharacterized protein</fullName>
    </submittedName>
</protein>
<evidence type="ECO:0000313" key="2">
    <source>
        <dbReference type="EMBL" id="KAJ8893207.1"/>
    </source>
</evidence>
<dbReference type="EMBL" id="JARBHB010000002">
    <property type="protein sequence ID" value="KAJ8893207.1"/>
    <property type="molecule type" value="Genomic_DNA"/>
</dbReference>
<evidence type="ECO:0000313" key="3">
    <source>
        <dbReference type="Proteomes" id="UP001159363"/>
    </source>
</evidence>
<organism evidence="2 3">
    <name type="scientific">Dryococelus australis</name>
    <dbReference type="NCBI Taxonomy" id="614101"/>
    <lineage>
        <taxon>Eukaryota</taxon>
        <taxon>Metazoa</taxon>
        <taxon>Ecdysozoa</taxon>
        <taxon>Arthropoda</taxon>
        <taxon>Hexapoda</taxon>
        <taxon>Insecta</taxon>
        <taxon>Pterygota</taxon>
        <taxon>Neoptera</taxon>
        <taxon>Polyneoptera</taxon>
        <taxon>Phasmatodea</taxon>
        <taxon>Verophasmatodea</taxon>
        <taxon>Anareolatae</taxon>
        <taxon>Phasmatidae</taxon>
        <taxon>Eurycanthinae</taxon>
        <taxon>Dryococelus</taxon>
    </lineage>
</organism>
<accession>A0ABQ9I958</accession>
<proteinExistence type="predicted"/>
<comment type="caution">
    <text evidence="2">The sequence shown here is derived from an EMBL/GenBank/DDBJ whole genome shotgun (WGS) entry which is preliminary data.</text>
</comment>
<reference evidence="2 3" key="1">
    <citation type="submission" date="2023-02" db="EMBL/GenBank/DDBJ databases">
        <title>LHISI_Scaffold_Assembly.</title>
        <authorList>
            <person name="Stuart O.P."/>
            <person name="Cleave R."/>
            <person name="Magrath M.J.L."/>
            <person name="Mikheyev A.S."/>
        </authorList>
    </citation>
    <scope>NUCLEOTIDE SEQUENCE [LARGE SCALE GENOMIC DNA]</scope>
    <source>
        <strain evidence="2">Daus_M_001</strain>
        <tissue evidence="2">Leg muscle</tissue>
    </source>
</reference>
<keyword evidence="3" id="KW-1185">Reference proteome</keyword>
<feature type="compositionally biased region" description="Basic residues" evidence="1">
    <location>
        <begin position="50"/>
        <end position="61"/>
    </location>
</feature>
<sequence length="309" mass="34505">MQGAQLDSKSGKKPRIDYIDEAEELQTGGRTRRGEKSEKEGLVERCERRKAQRGKSRRRPVGKMDEERENSIDNSPGEVAPAVDKGGGITACCLPGESADEQRRSNPRDKHSSSLVQLVAANFTLNGATVAEQLACSPPTQDYLGSIRGRVTQYFRMWESCRTVPLVGGFSWRSPISSALAFWRCSILASLHPRRLSRLCLNLFTHVTALIFRRYLLLSYLHSVDNKRSAFPVWPFPSTQDNRKRHSPLGSKYRPGREHQGTHSIGTRDLATERSGAVKTHWTRNREDPGSIPSHDFPKSLQANAGVGP</sequence>
<feature type="region of interest" description="Disordered" evidence="1">
    <location>
        <begin position="237"/>
        <end position="309"/>
    </location>
</feature>
<gene>
    <name evidence="2" type="ORF">PR048_005793</name>
</gene>
<name>A0ABQ9I958_9NEOP</name>
<feature type="compositionally biased region" description="Basic and acidic residues" evidence="1">
    <location>
        <begin position="32"/>
        <end position="49"/>
    </location>
</feature>
<feature type="compositionally biased region" description="Basic and acidic residues" evidence="1">
    <location>
        <begin position="62"/>
        <end position="71"/>
    </location>
</feature>
<evidence type="ECO:0000256" key="1">
    <source>
        <dbReference type="SAM" id="MobiDB-lite"/>
    </source>
</evidence>